<evidence type="ECO:0000256" key="1">
    <source>
        <dbReference type="ARBA" id="ARBA00005614"/>
    </source>
</evidence>
<dbReference type="EC" id="3.6.1.7" evidence="2 4"/>
<evidence type="ECO:0000256" key="2">
    <source>
        <dbReference type="ARBA" id="ARBA00012150"/>
    </source>
</evidence>
<dbReference type="SUPFAM" id="SSF54975">
    <property type="entry name" value="Acylphosphatase/BLUF domain-like"/>
    <property type="match status" value="1"/>
</dbReference>
<organism evidence="7 8">
    <name type="scientific">Candidatus Roizmanbacteria bacterium CG11_big_fil_rev_8_21_14_0_20_37_16</name>
    <dbReference type="NCBI Taxonomy" id="1974857"/>
    <lineage>
        <taxon>Bacteria</taxon>
        <taxon>Candidatus Roizmaniibacteriota</taxon>
    </lineage>
</organism>
<dbReference type="InterPro" id="IPR020456">
    <property type="entry name" value="Acylphosphatase"/>
</dbReference>
<gene>
    <name evidence="7" type="ORF">COV87_02440</name>
</gene>
<feature type="active site" evidence="4">
    <location>
        <position position="36"/>
    </location>
</feature>
<sequence>MKQVHVYIKGDVIGVGFRAWTKIQAKMIGVNGWVRNTFEHPDKFGNGGGVEALFQGEDAKVEEIVEKIKEGPPVSRVDDVELYWQNIKEVFEGFEIRK</sequence>
<evidence type="ECO:0000256" key="3">
    <source>
        <dbReference type="ARBA" id="ARBA00047645"/>
    </source>
</evidence>
<comment type="similarity">
    <text evidence="1 5">Belongs to the acylphosphatase family.</text>
</comment>
<accession>A0A2H0KMJ2</accession>
<evidence type="ECO:0000313" key="7">
    <source>
        <dbReference type="EMBL" id="PIQ71604.1"/>
    </source>
</evidence>
<dbReference type="InterPro" id="IPR036046">
    <property type="entry name" value="Acylphosphatase-like_dom_sf"/>
</dbReference>
<comment type="catalytic activity">
    <reaction evidence="3 4">
        <text>an acyl phosphate + H2O = a carboxylate + phosphate + H(+)</text>
        <dbReference type="Rhea" id="RHEA:14965"/>
        <dbReference type="ChEBI" id="CHEBI:15377"/>
        <dbReference type="ChEBI" id="CHEBI:15378"/>
        <dbReference type="ChEBI" id="CHEBI:29067"/>
        <dbReference type="ChEBI" id="CHEBI:43474"/>
        <dbReference type="ChEBI" id="CHEBI:59918"/>
        <dbReference type="EC" id="3.6.1.7"/>
    </reaction>
</comment>
<dbReference type="InterPro" id="IPR001792">
    <property type="entry name" value="Acylphosphatase-like_dom"/>
</dbReference>
<dbReference type="Gene3D" id="3.30.70.100">
    <property type="match status" value="1"/>
</dbReference>
<protein>
    <recommendedName>
        <fullName evidence="2 4">acylphosphatase</fullName>
        <ecNumber evidence="2 4">3.6.1.7</ecNumber>
    </recommendedName>
</protein>
<feature type="domain" description="Acylphosphatase-like" evidence="6">
    <location>
        <begin position="3"/>
        <end position="98"/>
    </location>
</feature>
<dbReference type="PANTHER" id="PTHR47268">
    <property type="entry name" value="ACYLPHOSPHATASE"/>
    <property type="match status" value="1"/>
</dbReference>
<proteinExistence type="inferred from homology"/>
<evidence type="ECO:0000313" key="8">
    <source>
        <dbReference type="Proteomes" id="UP000229497"/>
    </source>
</evidence>
<dbReference type="Proteomes" id="UP000229497">
    <property type="component" value="Unassembled WGS sequence"/>
</dbReference>
<feature type="active site" evidence="4">
    <location>
        <position position="18"/>
    </location>
</feature>
<dbReference type="AlphaFoldDB" id="A0A2H0KMJ2"/>
<dbReference type="PROSITE" id="PS51160">
    <property type="entry name" value="ACYLPHOSPHATASE_3"/>
    <property type="match status" value="1"/>
</dbReference>
<dbReference type="Pfam" id="PF00708">
    <property type="entry name" value="Acylphosphatase"/>
    <property type="match status" value="1"/>
</dbReference>
<evidence type="ECO:0000256" key="4">
    <source>
        <dbReference type="PROSITE-ProRule" id="PRU00520"/>
    </source>
</evidence>
<evidence type="ECO:0000259" key="6">
    <source>
        <dbReference type="PROSITE" id="PS51160"/>
    </source>
</evidence>
<dbReference type="GO" id="GO:0003998">
    <property type="term" value="F:acylphosphatase activity"/>
    <property type="evidence" value="ECO:0007669"/>
    <property type="project" value="UniProtKB-EC"/>
</dbReference>
<reference evidence="7 8" key="1">
    <citation type="submission" date="2017-09" db="EMBL/GenBank/DDBJ databases">
        <title>Depth-based differentiation of microbial function through sediment-hosted aquifers and enrichment of novel symbionts in the deep terrestrial subsurface.</title>
        <authorList>
            <person name="Probst A.J."/>
            <person name="Ladd B."/>
            <person name="Jarett J.K."/>
            <person name="Geller-Mcgrath D.E."/>
            <person name="Sieber C.M."/>
            <person name="Emerson J.B."/>
            <person name="Anantharaman K."/>
            <person name="Thomas B.C."/>
            <person name="Malmstrom R."/>
            <person name="Stieglmeier M."/>
            <person name="Klingl A."/>
            <person name="Woyke T."/>
            <person name="Ryan C.M."/>
            <person name="Banfield J.F."/>
        </authorList>
    </citation>
    <scope>NUCLEOTIDE SEQUENCE [LARGE SCALE GENOMIC DNA]</scope>
    <source>
        <strain evidence="7">CG11_big_fil_rev_8_21_14_0_20_37_16</strain>
    </source>
</reference>
<keyword evidence="4 7" id="KW-0378">Hydrolase</keyword>
<comment type="caution">
    <text evidence="7">The sequence shown here is derived from an EMBL/GenBank/DDBJ whole genome shotgun (WGS) entry which is preliminary data.</text>
</comment>
<dbReference type="PANTHER" id="PTHR47268:SF4">
    <property type="entry name" value="ACYLPHOSPHATASE"/>
    <property type="match status" value="1"/>
</dbReference>
<dbReference type="EMBL" id="PCVK01000072">
    <property type="protein sequence ID" value="PIQ71604.1"/>
    <property type="molecule type" value="Genomic_DNA"/>
</dbReference>
<evidence type="ECO:0000256" key="5">
    <source>
        <dbReference type="RuleBase" id="RU004168"/>
    </source>
</evidence>
<name>A0A2H0KMJ2_9BACT</name>